<proteinExistence type="predicted"/>
<feature type="domain" description="Lon N-terminal" evidence="2">
    <location>
        <begin position="77"/>
        <end position="273"/>
    </location>
</feature>
<keyword evidence="4" id="KW-1185">Reference proteome</keyword>
<keyword evidence="3" id="KW-0378">Hydrolase</keyword>
<evidence type="ECO:0000313" key="3">
    <source>
        <dbReference type="EMBL" id="SDI21570.1"/>
    </source>
</evidence>
<dbReference type="InterPro" id="IPR046336">
    <property type="entry name" value="Lon_prtase_N_sf"/>
</dbReference>
<dbReference type="InterPro" id="IPR045517">
    <property type="entry name" value="Glyoxalase_8"/>
</dbReference>
<gene>
    <name evidence="3" type="ORF">SAMN05428953_101463</name>
</gene>
<feature type="region of interest" description="Disordered" evidence="1">
    <location>
        <begin position="55"/>
        <end position="74"/>
    </location>
</feature>
<dbReference type="Pfam" id="PF02190">
    <property type="entry name" value="LON_substr_bdg"/>
    <property type="match status" value="1"/>
</dbReference>
<evidence type="ECO:0000313" key="4">
    <source>
        <dbReference type="Proteomes" id="UP000198894"/>
    </source>
</evidence>
<dbReference type="PANTHER" id="PTHR46732:SF8">
    <property type="entry name" value="ATP-DEPENDENT PROTEASE LA (LON) DOMAIN PROTEIN"/>
    <property type="match status" value="1"/>
</dbReference>
<keyword evidence="3" id="KW-0645">Protease</keyword>
<dbReference type="GO" id="GO:0006508">
    <property type="term" value="P:proteolysis"/>
    <property type="evidence" value="ECO:0007669"/>
    <property type="project" value="UniProtKB-KW"/>
</dbReference>
<dbReference type="Proteomes" id="UP000198894">
    <property type="component" value="Unassembled WGS sequence"/>
</dbReference>
<organism evidence="3 4">
    <name type="scientific">Mesorhizobium muleiense</name>
    <dbReference type="NCBI Taxonomy" id="1004279"/>
    <lineage>
        <taxon>Bacteria</taxon>
        <taxon>Pseudomonadati</taxon>
        <taxon>Pseudomonadota</taxon>
        <taxon>Alphaproteobacteria</taxon>
        <taxon>Hyphomicrobiales</taxon>
        <taxon>Phyllobacteriaceae</taxon>
        <taxon>Mesorhizobium</taxon>
    </lineage>
</organism>
<reference evidence="4" key="1">
    <citation type="submission" date="2016-10" db="EMBL/GenBank/DDBJ databases">
        <authorList>
            <person name="Varghese N."/>
            <person name="Submissions S."/>
        </authorList>
    </citation>
    <scope>NUCLEOTIDE SEQUENCE [LARGE SCALE GENOMIC DNA]</scope>
    <source>
        <strain evidence="4">CGMCC 1.11022</strain>
    </source>
</reference>
<dbReference type="Pfam" id="PF20066">
    <property type="entry name" value="Glyoxalase_8"/>
    <property type="match status" value="1"/>
</dbReference>
<dbReference type="InterPro" id="IPR003111">
    <property type="entry name" value="Lon_prtase_N"/>
</dbReference>
<dbReference type="RefSeq" id="WP_091590356.1">
    <property type="nucleotide sequence ID" value="NZ_FNEE01000001.1"/>
</dbReference>
<dbReference type="InterPro" id="IPR015947">
    <property type="entry name" value="PUA-like_sf"/>
</dbReference>
<dbReference type="AlphaFoldDB" id="A0A1G8ISX9"/>
<dbReference type="Gene3D" id="1.20.58.1480">
    <property type="match status" value="1"/>
</dbReference>
<evidence type="ECO:0000259" key="2">
    <source>
        <dbReference type="PROSITE" id="PS51787"/>
    </source>
</evidence>
<dbReference type="GO" id="GO:0008233">
    <property type="term" value="F:peptidase activity"/>
    <property type="evidence" value="ECO:0007669"/>
    <property type="project" value="UniProtKB-KW"/>
</dbReference>
<dbReference type="PANTHER" id="PTHR46732">
    <property type="entry name" value="ATP-DEPENDENT PROTEASE LA (LON) DOMAIN PROTEIN"/>
    <property type="match status" value="1"/>
</dbReference>
<dbReference type="SUPFAM" id="SSF88697">
    <property type="entry name" value="PUA domain-like"/>
    <property type="match status" value="1"/>
</dbReference>
<sequence>MRDFRDAKAMAQTLSEALSAKSVSLSHSESLELIARVLGLRDWNVLAARIQASQPIGAGPRNPAPEASPPPSSSADLPIFPMRDFVLFPQMTVPVFVGRDKTRRAVEHAMAGDRRVLVVAQRQATDEDPGNLASLYPVGVTASVINCQTQVDGVLKVSVSGLQRAAILHLVNADFLAAEVAPVEEQRRQSAEAAARSSAVLDTYQSYANIDFSSLPRRAKARLGLPSIGDPGVLADTLAPLLSISIEQKQQLLETSDVVARLEKILDLMKAGRPENGPEPAG</sequence>
<dbReference type="Gene3D" id="2.30.130.40">
    <property type="entry name" value="LON domain-like"/>
    <property type="match status" value="1"/>
</dbReference>
<dbReference type="PROSITE" id="PS51787">
    <property type="entry name" value="LON_N"/>
    <property type="match status" value="1"/>
</dbReference>
<protein>
    <submittedName>
        <fullName evidence="3">ATP-dependent Lon protease</fullName>
    </submittedName>
</protein>
<feature type="compositionally biased region" description="Pro residues" evidence="1">
    <location>
        <begin position="62"/>
        <end position="72"/>
    </location>
</feature>
<dbReference type="EMBL" id="FNEE01000001">
    <property type="protein sequence ID" value="SDI21570.1"/>
    <property type="molecule type" value="Genomic_DNA"/>
</dbReference>
<evidence type="ECO:0000256" key="1">
    <source>
        <dbReference type="SAM" id="MobiDB-lite"/>
    </source>
</evidence>
<name>A0A1G8ISX9_9HYPH</name>
<dbReference type="SMART" id="SM00464">
    <property type="entry name" value="LON"/>
    <property type="match status" value="1"/>
</dbReference>
<accession>A0A1G8ISX9</accession>